<dbReference type="EMBL" id="QSLN01000082">
    <property type="protein sequence ID" value="RDV79753.1"/>
    <property type="molecule type" value="Genomic_DNA"/>
</dbReference>
<name>A0A3D8P2G2_9THEO</name>
<protein>
    <submittedName>
        <fullName evidence="1">Transposase</fullName>
    </submittedName>
</protein>
<dbReference type="AlphaFoldDB" id="A0A3D8P2G2"/>
<keyword evidence="2" id="KW-1185">Reference proteome</keyword>
<reference evidence="1 2" key="1">
    <citation type="submission" date="2018-08" db="EMBL/GenBank/DDBJ databases">
        <title>Form III RuBisCO-mediated autotrophy in Thermodesulfobium bacteria.</title>
        <authorList>
            <person name="Toshchakov S.V."/>
            <person name="Kublanov I.V."/>
            <person name="Frolov E."/>
            <person name="Bonch-Osmolovskaya E.A."/>
            <person name="Tourova T.P."/>
            <person name="Chernych N.A."/>
            <person name="Lebedinsky A.V."/>
        </authorList>
    </citation>
    <scope>NUCLEOTIDE SEQUENCE [LARGE SCALE GENOMIC DNA]</scope>
    <source>
        <strain evidence="1 2">SR</strain>
    </source>
</reference>
<evidence type="ECO:0000313" key="2">
    <source>
        <dbReference type="Proteomes" id="UP000256329"/>
    </source>
</evidence>
<feature type="non-terminal residue" evidence="1">
    <location>
        <position position="1"/>
    </location>
</feature>
<sequence length="90" mass="10272">VSFRISHRPGVEYERVREFSVTYDKVSGRIEARLVVEVKANPRPGTKRAALDLGETILMAAAFEDGTVLLYSGRFIKSVRRYWQKVRASL</sequence>
<comment type="caution">
    <text evidence="1">The sequence shown here is derived from an EMBL/GenBank/DDBJ whole genome shotgun (WGS) entry which is preliminary data.</text>
</comment>
<proteinExistence type="predicted"/>
<dbReference type="Proteomes" id="UP000256329">
    <property type="component" value="Unassembled WGS sequence"/>
</dbReference>
<evidence type="ECO:0000313" key="1">
    <source>
        <dbReference type="EMBL" id="RDV79753.1"/>
    </source>
</evidence>
<organism evidence="1 2">
    <name type="scientific">Ammonifex thiophilus</name>
    <dbReference type="NCBI Taxonomy" id="444093"/>
    <lineage>
        <taxon>Bacteria</taxon>
        <taxon>Bacillati</taxon>
        <taxon>Bacillota</taxon>
        <taxon>Clostridia</taxon>
        <taxon>Thermoanaerobacterales</taxon>
        <taxon>Thermoanaerobacteraceae</taxon>
        <taxon>Ammonifex</taxon>
    </lineage>
</organism>
<gene>
    <name evidence="1" type="ORF">DXX99_11175</name>
</gene>
<accession>A0A3D8P2G2</accession>
<feature type="non-terminal residue" evidence="1">
    <location>
        <position position="90"/>
    </location>
</feature>